<dbReference type="Pfam" id="PF03062">
    <property type="entry name" value="MBOAT"/>
    <property type="match status" value="1"/>
</dbReference>
<proteinExistence type="inferred from homology"/>
<keyword evidence="3 9" id="KW-0808">Transferase</keyword>
<dbReference type="EMBL" id="LR899984">
    <property type="protein sequence ID" value="CAD7243618.1"/>
    <property type="molecule type" value="Genomic_DNA"/>
</dbReference>
<feature type="transmembrane region" description="Helical" evidence="11">
    <location>
        <begin position="479"/>
        <end position="498"/>
    </location>
</feature>
<dbReference type="PANTHER" id="PTHR10408">
    <property type="entry name" value="STEROL O-ACYLTRANSFERASE"/>
    <property type="match status" value="1"/>
</dbReference>
<dbReference type="PANTHER" id="PTHR10408:SF8">
    <property type="entry name" value="O-ACYLTRANSFERASE"/>
    <property type="match status" value="1"/>
</dbReference>
<dbReference type="PIRSF" id="PIRSF000439">
    <property type="entry name" value="Oat_ACAT_DAG_ARE"/>
    <property type="match status" value="1"/>
</dbReference>
<keyword evidence="7 9" id="KW-0472">Membrane</keyword>
<dbReference type="EMBL" id="CAJPEV010000467">
    <property type="protein sequence ID" value="CAG0885571.1"/>
    <property type="molecule type" value="Genomic_DNA"/>
</dbReference>
<comment type="similarity">
    <text evidence="2 9">Belongs to the membrane-bound acyltransferase family. Sterol o-acyltransferase subfamily.</text>
</comment>
<dbReference type="GO" id="GO:0008374">
    <property type="term" value="F:O-acyltransferase activity"/>
    <property type="evidence" value="ECO:0007669"/>
    <property type="project" value="InterPro"/>
</dbReference>
<feature type="transmembrane region" description="Helical" evidence="11">
    <location>
        <begin position="312"/>
        <end position="336"/>
    </location>
</feature>
<keyword evidence="6 11" id="KW-1133">Transmembrane helix</keyword>
<feature type="transmembrane region" description="Helical" evidence="11">
    <location>
        <begin position="356"/>
        <end position="378"/>
    </location>
</feature>
<dbReference type="GO" id="GO:0005789">
    <property type="term" value="C:endoplasmic reticulum membrane"/>
    <property type="evidence" value="ECO:0007669"/>
    <property type="project" value="UniProtKB-SubCell"/>
</dbReference>
<evidence type="ECO:0000256" key="2">
    <source>
        <dbReference type="ARBA" id="ARBA00009010"/>
    </source>
</evidence>
<dbReference type="Proteomes" id="UP000677054">
    <property type="component" value="Unassembled WGS sequence"/>
</dbReference>
<evidence type="ECO:0000256" key="5">
    <source>
        <dbReference type="ARBA" id="ARBA00022824"/>
    </source>
</evidence>
<feature type="transmembrane region" description="Helical" evidence="11">
    <location>
        <begin position="192"/>
        <end position="225"/>
    </location>
</feature>
<name>A0A7R8XAJ8_9CRUS</name>
<evidence type="ECO:0000313" key="12">
    <source>
        <dbReference type="EMBL" id="CAD7243618.1"/>
    </source>
</evidence>
<evidence type="ECO:0000256" key="6">
    <source>
        <dbReference type="ARBA" id="ARBA00022989"/>
    </source>
</evidence>
<feature type="transmembrane region" description="Helical" evidence="11">
    <location>
        <begin position="146"/>
        <end position="172"/>
    </location>
</feature>
<comment type="subcellular location">
    <subcellularLocation>
        <location evidence="1 9">Endoplasmic reticulum membrane</location>
        <topology evidence="1 9">Multi-pass membrane protein</topology>
    </subcellularLocation>
</comment>
<feature type="transmembrane region" description="Helical" evidence="11">
    <location>
        <begin position="108"/>
        <end position="126"/>
    </location>
</feature>
<feature type="transmembrane region" description="Helical" evidence="11">
    <location>
        <begin position="455"/>
        <end position="473"/>
    </location>
</feature>
<evidence type="ECO:0000256" key="7">
    <source>
        <dbReference type="ARBA" id="ARBA00023136"/>
    </source>
</evidence>
<evidence type="ECO:0000256" key="1">
    <source>
        <dbReference type="ARBA" id="ARBA00004477"/>
    </source>
</evidence>
<evidence type="ECO:0000256" key="4">
    <source>
        <dbReference type="ARBA" id="ARBA00022692"/>
    </source>
</evidence>
<keyword evidence="5 9" id="KW-0256">Endoplasmic reticulum</keyword>
<evidence type="ECO:0000256" key="3">
    <source>
        <dbReference type="ARBA" id="ARBA00022679"/>
    </source>
</evidence>
<evidence type="ECO:0000256" key="9">
    <source>
        <dbReference type="PIRNR" id="PIRNR000439"/>
    </source>
</evidence>
<protein>
    <recommendedName>
        <fullName evidence="9">O-acyltransferase</fullName>
    </recommendedName>
</protein>
<accession>A0A7R8XAJ8</accession>
<evidence type="ECO:0000313" key="13">
    <source>
        <dbReference type="Proteomes" id="UP000677054"/>
    </source>
</evidence>
<feature type="active site" evidence="10">
    <location>
        <position position="469"/>
    </location>
</feature>
<keyword evidence="8 9" id="KW-0012">Acyltransferase</keyword>
<dbReference type="InterPro" id="IPR014371">
    <property type="entry name" value="Oat_ACAT_DAG_ARE"/>
</dbReference>
<evidence type="ECO:0000256" key="10">
    <source>
        <dbReference type="PIRSR" id="PIRSR000439-1"/>
    </source>
</evidence>
<dbReference type="OrthoDB" id="10039049at2759"/>
<evidence type="ECO:0000256" key="11">
    <source>
        <dbReference type="SAM" id="Phobius"/>
    </source>
</evidence>
<sequence>MQRSRATSDSSVDFLVLQKLRDKTHASRAMLIEQLNKELTEMVDECFTDISSLSSRNGRLESPSSDVLYTNRRFSTSKAGQNVLPSKQFVPRDSLLTELFRINHFQTIFHIFTAILVILFMDNILADLLGERGQVPINLRFDLFFYTFGNFLTSLGIWLSMMCSTFLIYPAFHSWASSDLPRSSKDYFMPGYYGCTINMYLFVSLGSWNIVFLCIFIGYLVAFIYSPVYHLLDNNLPPASSAIVLMEQARLLMKSYAFVRGNIPRVLQHHAANKEEKSVPCPAFHQFLYFLFAPTLVYRDSYPRTKEIQWKFVFSNFVIVLACVCCIYFVCVRYTLPVWGHFGQEPVSIRSIFLSIFAVMIPSTLMALASWFCLLHAWQNAFAEMLRFADRMFYKMPEINCSISASQCYLFLHQDWWNSGSYARYYRTWNIVVHDWLYEYIYKDLYESGWFKNRAIPMMAVFGVSAIVHEYILAVVFRFFFPVLLIMFGFFGGGLMFLPRWEGSRAWNVFLWASFSIGVGTQFSFYSMEWYSRINCPQYYQEWYLDMLVPRCLTCHLDRDWGNNSLFSINKAPVHSEL</sequence>
<dbReference type="GO" id="GO:0008203">
    <property type="term" value="P:cholesterol metabolic process"/>
    <property type="evidence" value="ECO:0007669"/>
    <property type="project" value="TreeGrafter"/>
</dbReference>
<evidence type="ECO:0000256" key="8">
    <source>
        <dbReference type="ARBA" id="ARBA00023315"/>
    </source>
</evidence>
<feature type="transmembrane region" description="Helical" evidence="11">
    <location>
        <begin position="510"/>
        <end position="528"/>
    </location>
</feature>
<keyword evidence="4 11" id="KW-0812">Transmembrane</keyword>
<keyword evidence="13" id="KW-1185">Reference proteome</keyword>
<dbReference type="AlphaFoldDB" id="A0A7R8XAJ8"/>
<gene>
    <name evidence="12" type="ORF">DSTB1V02_LOCUS3534</name>
</gene>
<reference evidence="12" key="1">
    <citation type="submission" date="2020-11" db="EMBL/GenBank/DDBJ databases">
        <authorList>
            <person name="Tran Van P."/>
        </authorList>
    </citation>
    <scope>NUCLEOTIDE SEQUENCE</scope>
</reference>
<dbReference type="InterPro" id="IPR004299">
    <property type="entry name" value="MBOAT_fam"/>
</dbReference>
<organism evidence="12">
    <name type="scientific">Darwinula stevensoni</name>
    <dbReference type="NCBI Taxonomy" id="69355"/>
    <lineage>
        <taxon>Eukaryota</taxon>
        <taxon>Metazoa</taxon>
        <taxon>Ecdysozoa</taxon>
        <taxon>Arthropoda</taxon>
        <taxon>Crustacea</taxon>
        <taxon>Oligostraca</taxon>
        <taxon>Ostracoda</taxon>
        <taxon>Podocopa</taxon>
        <taxon>Podocopida</taxon>
        <taxon>Darwinulocopina</taxon>
        <taxon>Darwinuloidea</taxon>
        <taxon>Darwinulidae</taxon>
        <taxon>Darwinula</taxon>
    </lineage>
</organism>